<keyword evidence="3" id="KW-1185">Reference proteome</keyword>
<feature type="region of interest" description="Disordered" evidence="1">
    <location>
        <begin position="16"/>
        <end position="40"/>
    </location>
</feature>
<dbReference type="Proteomes" id="UP000077755">
    <property type="component" value="Chromosome 8"/>
</dbReference>
<feature type="compositionally biased region" description="Polar residues" evidence="1">
    <location>
        <begin position="20"/>
        <end position="32"/>
    </location>
</feature>
<evidence type="ECO:0000313" key="2">
    <source>
        <dbReference type="EMBL" id="WOH13382.1"/>
    </source>
</evidence>
<dbReference type="AlphaFoldDB" id="A0AAF0XU26"/>
<organism evidence="2 3">
    <name type="scientific">Daucus carota subsp. sativus</name>
    <name type="common">Carrot</name>
    <dbReference type="NCBI Taxonomy" id="79200"/>
    <lineage>
        <taxon>Eukaryota</taxon>
        <taxon>Viridiplantae</taxon>
        <taxon>Streptophyta</taxon>
        <taxon>Embryophyta</taxon>
        <taxon>Tracheophyta</taxon>
        <taxon>Spermatophyta</taxon>
        <taxon>Magnoliopsida</taxon>
        <taxon>eudicotyledons</taxon>
        <taxon>Gunneridae</taxon>
        <taxon>Pentapetalae</taxon>
        <taxon>asterids</taxon>
        <taxon>campanulids</taxon>
        <taxon>Apiales</taxon>
        <taxon>Apiaceae</taxon>
        <taxon>Apioideae</taxon>
        <taxon>Scandiceae</taxon>
        <taxon>Daucinae</taxon>
        <taxon>Daucus</taxon>
        <taxon>Daucus sect. Daucus</taxon>
    </lineage>
</organism>
<sequence length="230" mass="26733">MDSSLIQLLNNGVYNEEMSSDSPPLSQAQDVTNKTKKAKGRSKNFTIQEDMLLISAWKNVSLDPIQGNNQTQQTYWSRITSYFNEHKTFESERSSSSLCNRWSSIQLCVSKFQGFCNQIDGRNQSGVGEQDKIREACEMYQNIQGNAFPYMHFLLTEMKESLTVTAQQRMEAFDKVVKMEEERHEWKRAKEERERQLYETSIMEKDTSAMEPHLASYYNSLKANILKKFA</sequence>
<gene>
    <name evidence="2" type="ORF">DCAR_0832892</name>
</gene>
<dbReference type="PANTHER" id="PTHR45125">
    <property type="entry name" value="F21J9.4-RELATED"/>
    <property type="match status" value="1"/>
</dbReference>
<proteinExistence type="predicted"/>
<name>A0AAF0XU26_DAUCS</name>
<evidence type="ECO:0000313" key="3">
    <source>
        <dbReference type="Proteomes" id="UP000077755"/>
    </source>
</evidence>
<evidence type="ECO:0000256" key="1">
    <source>
        <dbReference type="SAM" id="MobiDB-lite"/>
    </source>
</evidence>
<dbReference type="EMBL" id="CP093350">
    <property type="protein sequence ID" value="WOH13382.1"/>
    <property type="molecule type" value="Genomic_DNA"/>
</dbReference>
<reference evidence="2" key="2">
    <citation type="submission" date="2022-03" db="EMBL/GenBank/DDBJ databases">
        <title>Draft title - Genomic analysis of global carrot germplasm unveils the trajectory of domestication and the origin of high carotenoid orange carrot.</title>
        <authorList>
            <person name="Iorizzo M."/>
            <person name="Ellison S."/>
            <person name="Senalik D."/>
            <person name="Macko-Podgorni A."/>
            <person name="Grzebelus D."/>
            <person name="Bostan H."/>
            <person name="Rolling W."/>
            <person name="Curaba J."/>
            <person name="Simon P."/>
        </authorList>
    </citation>
    <scope>NUCLEOTIDE SEQUENCE</scope>
    <source>
        <tissue evidence="2">Leaf</tissue>
    </source>
</reference>
<evidence type="ECO:0008006" key="4">
    <source>
        <dbReference type="Google" id="ProtNLM"/>
    </source>
</evidence>
<protein>
    <recommendedName>
        <fullName evidence="4">Myb-like domain-containing protein</fullName>
    </recommendedName>
</protein>
<reference evidence="2" key="1">
    <citation type="journal article" date="2016" name="Nat. Genet.">
        <title>A high-quality carrot genome assembly provides new insights into carotenoid accumulation and asterid genome evolution.</title>
        <authorList>
            <person name="Iorizzo M."/>
            <person name="Ellison S."/>
            <person name="Senalik D."/>
            <person name="Zeng P."/>
            <person name="Satapoomin P."/>
            <person name="Huang J."/>
            <person name="Bowman M."/>
            <person name="Iovene M."/>
            <person name="Sanseverino W."/>
            <person name="Cavagnaro P."/>
            <person name="Yildiz M."/>
            <person name="Macko-Podgorni A."/>
            <person name="Moranska E."/>
            <person name="Grzebelus E."/>
            <person name="Grzebelus D."/>
            <person name="Ashrafi H."/>
            <person name="Zheng Z."/>
            <person name="Cheng S."/>
            <person name="Spooner D."/>
            <person name="Van Deynze A."/>
            <person name="Simon P."/>
        </authorList>
    </citation>
    <scope>NUCLEOTIDE SEQUENCE</scope>
    <source>
        <tissue evidence="2">Leaf</tissue>
    </source>
</reference>
<accession>A0AAF0XU26</accession>
<dbReference type="PANTHER" id="PTHR45125:SF51">
    <property type="entry name" value="F21J9.4-RELATED"/>
    <property type="match status" value="1"/>
</dbReference>